<comment type="caution">
    <text evidence="8">The sequence shown here is derived from an EMBL/GenBank/DDBJ whole genome shotgun (WGS) entry which is preliminary data.</text>
</comment>
<dbReference type="InterPro" id="IPR003660">
    <property type="entry name" value="HAMP_dom"/>
</dbReference>
<dbReference type="AlphaFoldDB" id="A0A3S2U9R7"/>
<dbReference type="SMART" id="SM00283">
    <property type="entry name" value="MA"/>
    <property type="match status" value="1"/>
</dbReference>
<dbReference type="InterPro" id="IPR004089">
    <property type="entry name" value="MCPsignal_dom"/>
</dbReference>
<dbReference type="GO" id="GO:0004888">
    <property type="term" value="F:transmembrane signaling receptor activity"/>
    <property type="evidence" value="ECO:0007669"/>
    <property type="project" value="InterPro"/>
</dbReference>
<dbReference type="Pfam" id="PF12729">
    <property type="entry name" value="4HB_MCP_1"/>
    <property type="match status" value="1"/>
</dbReference>
<dbReference type="PROSITE" id="PS50111">
    <property type="entry name" value="CHEMOTAXIS_TRANSDUC_2"/>
    <property type="match status" value="1"/>
</dbReference>
<evidence type="ECO:0000259" key="7">
    <source>
        <dbReference type="PROSITE" id="PS50885"/>
    </source>
</evidence>
<dbReference type="SUPFAM" id="SSF58104">
    <property type="entry name" value="Methyl-accepting chemotaxis protein (MCP) signaling domain"/>
    <property type="match status" value="1"/>
</dbReference>
<dbReference type="Gene3D" id="1.10.287.950">
    <property type="entry name" value="Methyl-accepting chemotaxis protein"/>
    <property type="match status" value="1"/>
</dbReference>
<dbReference type="PRINTS" id="PR00260">
    <property type="entry name" value="CHEMTRNSDUCR"/>
</dbReference>
<keyword evidence="5" id="KW-0812">Transmembrane</keyword>
<dbReference type="Pfam" id="PF00015">
    <property type="entry name" value="MCPsignal"/>
    <property type="match status" value="1"/>
</dbReference>
<name>A0A3S2U9R7_9BURK</name>
<evidence type="ECO:0000313" key="8">
    <source>
        <dbReference type="EMBL" id="RVT82346.1"/>
    </source>
</evidence>
<dbReference type="GO" id="GO:0007165">
    <property type="term" value="P:signal transduction"/>
    <property type="evidence" value="ECO:0007669"/>
    <property type="project" value="UniProtKB-KW"/>
</dbReference>
<gene>
    <name evidence="8" type="ORF">EOD73_16535</name>
</gene>
<keyword evidence="2" id="KW-0488">Methylation</keyword>
<dbReference type="FunFam" id="1.10.287.950:FF:000001">
    <property type="entry name" value="Methyl-accepting chemotaxis sensory transducer"/>
    <property type="match status" value="1"/>
</dbReference>
<protein>
    <submittedName>
        <fullName evidence="8">HAMP domain-containing protein</fullName>
    </submittedName>
</protein>
<dbReference type="GO" id="GO:0006935">
    <property type="term" value="P:chemotaxis"/>
    <property type="evidence" value="ECO:0007669"/>
    <property type="project" value="InterPro"/>
</dbReference>
<dbReference type="PROSITE" id="PS50885">
    <property type="entry name" value="HAMP"/>
    <property type="match status" value="1"/>
</dbReference>
<dbReference type="PANTHER" id="PTHR43531">
    <property type="entry name" value="PROTEIN ICFG"/>
    <property type="match status" value="1"/>
</dbReference>
<feature type="transmembrane region" description="Helical" evidence="5">
    <location>
        <begin position="16"/>
        <end position="37"/>
    </location>
</feature>
<accession>A0A3S2U9R7</accession>
<evidence type="ECO:0000256" key="1">
    <source>
        <dbReference type="ARBA" id="ARBA00004370"/>
    </source>
</evidence>
<proteinExistence type="inferred from homology"/>
<comment type="subcellular location">
    <subcellularLocation>
        <location evidence="1">Membrane</location>
    </subcellularLocation>
</comment>
<sequence length="519" mass="54080">MTLGGRMFGTTIRRQLLVSNVVGMALAFLIGGVALVASQRLTQNSQAIAESGSALRAQMAADMMHDALRSDVLAALLAGVKHDEAPRKEIQADLAEHTETFKSALAQLDGLDLDPGTRAAVQKVRPALDAYAAAAAQVVRLAFTDVAAAEAQLPAFQAAFKVLEDDMEALSGLIEARSAEVQAHSESTAQQARWLIGASAVLGAVGLNWLSATISLRVAKPVRAAVAVAQRVASGDLSEPVPIQGSGETASLLQALATMQDQLQILVDTVARTSGSIAQGSAEIAVGNTDLSQRTEQTAAELQRTASTMDGLTGAVRQSAETARSGNELAEQASEVARRGGEAVGRVVDTMGAIHQASRRIADILGVIDSIAFQTNILALNAAVEAARAGEQGKGFAVVATEVRTLAQRSAQAAREIKTLIADSVDKVETGGAQVTEAGRTMDDIVTQVQKVAHMMADIQRTTAEQSDNIAQVGIAIQQVDRMTQQNAALVEESAAAADSLKQQAADLAAVVARFRRGT</sequence>
<dbReference type="InterPro" id="IPR024478">
    <property type="entry name" value="HlyB_4HB_MCP"/>
</dbReference>
<keyword evidence="5" id="KW-1133">Transmembrane helix</keyword>
<dbReference type="EMBL" id="SACM01000006">
    <property type="protein sequence ID" value="RVT82346.1"/>
    <property type="molecule type" value="Genomic_DNA"/>
</dbReference>
<dbReference type="InterPro" id="IPR051310">
    <property type="entry name" value="MCP_chemotaxis"/>
</dbReference>
<feature type="domain" description="Methyl-accepting transducer" evidence="6">
    <location>
        <begin position="273"/>
        <end position="502"/>
    </location>
</feature>
<dbReference type="CDD" id="cd11386">
    <property type="entry name" value="MCP_signal"/>
    <property type="match status" value="1"/>
</dbReference>
<dbReference type="GO" id="GO:0005886">
    <property type="term" value="C:plasma membrane"/>
    <property type="evidence" value="ECO:0007669"/>
    <property type="project" value="TreeGrafter"/>
</dbReference>
<evidence type="ECO:0000256" key="4">
    <source>
        <dbReference type="PROSITE-ProRule" id="PRU00284"/>
    </source>
</evidence>
<evidence type="ECO:0000256" key="2">
    <source>
        <dbReference type="ARBA" id="ARBA00022481"/>
    </source>
</evidence>
<evidence type="ECO:0000313" key="9">
    <source>
        <dbReference type="Proteomes" id="UP000288587"/>
    </source>
</evidence>
<dbReference type="Proteomes" id="UP000288587">
    <property type="component" value="Unassembled WGS sequence"/>
</dbReference>
<comment type="similarity">
    <text evidence="3">Belongs to the methyl-accepting chemotaxis (MCP) protein family.</text>
</comment>
<reference evidence="8 9" key="1">
    <citation type="submission" date="2019-01" db="EMBL/GenBank/DDBJ databases">
        <authorList>
            <person name="Chen W.-M."/>
        </authorList>
    </citation>
    <scope>NUCLEOTIDE SEQUENCE [LARGE SCALE GENOMIC DNA]</scope>
    <source>
        <strain evidence="8 9">CCP-18</strain>
    </source>
</reference>
<dbReference type="PANTHER" id="PTHR43531:SF14">
    <property type="entry name" value="METHYL-ACCEPTING CHEMOTAXIS PROTEIN I-RELATED"/>
    <property type="match status" value="1"/>
</dbReference>
<dbReference type="OrthoDB" id="9129300at2"/>
<keyword evidence="5" id="KW-0472">Membrane</keyword>
<dbReference type="SMART" id="SM00304">
    <property type="entry name" value="HAMP"/>
    <property type="match status" value="1"/>
</dbReference>
<keyword evidence="4" id="KW-0807">Transducer</keyword>
<evidence type="ECO:0000259" key="6">
    <source>
        <dbReference type="PROSITE" id="PS50111"/>
    </source>
</evidence>
<organism evidence="8 9">
    <name type="scientific">Inhella crocodyli</name>
    <dbReference type="NCBI Taxonomy" id="2499851"/>
    <lineage>
        <taxon>Bacteria</taxon>
        <taxon>Pseudomonadati</taxon>
        <taxon>Pseudomonadota</taxon>
        <taxon>Betaproteobacteria</taxon>
        <taxon>Burkholderiales</taxon>
        <taxon>Sphaerotilaceae</taxon>
        <taxon>Inhella</taxon>
    </lineage>
</organism>
<feature type="domain" description="HAMP" evidence="7">
    <location>
        <begin position="216"/>
        <end position="268"/>
    </location>
</feature>
<dbReference type="Pfam" id="PF00672">
    <property type="entry name" value="HAMP"/>
    <property type="match status" value="1"/>
</dbReference>
<evidence type="ECO:0000256" key="5">
    <source>
        <dbReference type="SAM" id="Phobius"/>
    </source>
</evidence>
<evidence type="ECO:0000256" key="3">
    <source>
        <dbReference type="ARBA" id="ARBA00029447"/>
    </source>
</evidence>
<dbReference type="InterPro" id="IPR004090">
    <property type="entry name" value="Chemotax_Me-accpt_rcpt"/>
</dbReference>
<keyword evidence="9" id="KW-1185">Reference proteome</keyword>